<evidence type="ECO:0000256" key="5">
    <source>
        <dbReference type="ARBA" id="ARBA00022691"/>
    </source>
</evidence>
<dbReference type="NCBIfam" id="TIGR02434">
    <property type="entry name" value="CobF"/>
    <property type="match status" value="1"/>
</dbReference>
<dbReference type="CDD" id="cd11643">
    <property type="entry name" value="Precorrin-6A-synthase"/>
    <property type="match status" value="1"/>
</dbReference>
<dbReference type="InterPro" id="IPR014777">
    <property type="entry name" value="4pyrrole_Mease_sub1"/>
</dbReference>
<name>A0A2I7K6M8_9RHOB</name>
<dbReference type="SUPFAM" id="SSF53790">
    <property type="entry name" value="Tetrapyrrole methylase"/>
    <property type="match status" value="1"/>
</dbReference>
<evidence type="ECO:0000313" key="9">
    <source>
        <dbReference type="Proteomes" id="UP000236447"/>
    </source>
</evidence>
<dbReference type="GO" id="GO:0043819">
    <property type="term" value="F:precorrin-6A synthase (deacetylating) activity"/>
    <property type="evidence" value="ECO:0007669"/>
    <property type="project" value="UniProtKB-EC"/>
</dbReference>
<proteinExistence type="predicted"/>
<protein>
    <recommendedName>
        <fullName evidence="6">Precorrin-6A synthase [deacetylating]</fullName>
        <ecNumber evidence="6">2.1.1.152</ecNumber>
    </recommendedName>
</protein>
<dbReference type="AlphaFoldDB" id="A0A2I7K6M8"/>
<evidence type="ECO:0000256" key="1">
    <source>
        <dbReference type="ARBA" id="ARBA00004953"/>
    </source>
</evidence>
<dbReference type="GO" id="GO:0009236">
    <property type="term" value="P:cobalamin biosynthetic process"/>
    <property type="evidence" value="ECO:0007669"/>
    <property type="project" value="UniProtKB-KW"/>
</dbReference>
<sequence length="255" mass="27905">MIDLTLIGIGTGNPQHLTLQAVEALNAQDLILIPNKGAGKDDLAGLRQAICAETIRSRGQQGDGPRIVEFDLPVRDEATQDYRRRVDDWHDAIAEIWWQTITSHLPEGGAVGFLVWGDPSLYDSTMRIADRLKTRAEIALRVIPGITSIQALTAAHAIPINTINGPFTITTGRQLRDAGWPASADTVVVMLDGACSFQSLEADGVEIWWTAYAGMENEISISGPLAEVADRIIETRAKARADHGWIMDIYLLRRG</sequence>
<keyword evidence="2" id="KW-0169">Cobalamin biosynthesis</keyword>
<evidence type="ECO:0000256" key="4">
    <source>
        <dbReference type="ARBA" id="ARBA00022679"/>
    </source>
</evidence>
<reference evidence="8 9" key="1">
    <citation type="journal article" date="2017" name="Front. Microbiol.">
        <title>Phaeobacter piscinae sp. nov., a species of the Roseobacter group and potential aquaculture probiont.</title>
        <authorList>
            <person name="Sonnenschein E.C."/>
            <person name="Phippen C.B.W."/>
            <person name="Nielsen K.F."/>
            <person name="Mateiu R.V."/>
            <person name="Melchiorsen J."/>
            <person name="Gram L."/>
            <person name="Overmann J."/>
            <person name="Freese H.M."/>
        </authorList>
    </citation>
    <scope>NUCLEOTIDE SEQUENCE [LARGE SCALE GENOMIC DNA]</scope>
    <source>
        <strain evidence="8 9">P88</strain>
    </source>
</reference>
<dbReference type="PANTHER" id="PTHR43467">
    <property type="entry name" value="COBALT-PRECORRIN-2 C(20)-METHYLTRANSFERASE"/>
    <property type="match status" value="1"/>
</dbReference>
<evidence type="ECO:0000256" key="3">
    <source>
        <dbReference type="ARBA" id="ARBA00022603"/>
    </source>
</evidence>
<dbReference type="InterPro" id="IPR035996">
    <property type="entry name" value="4pyrrol_Methylase_sf"/>
</dbReference>
<dbReference type="Gene3D" id="3.30.950.10">
    <property type="entry name" value="Methyltransferase, Cobalt-precorrin-4 Transmethylase, Domain 2"/>
    <property type="match status" value="1"/>
</dbReference>
<comment type="pathway">
    <text evidence="1">Cofactor biosynthesis; adenosylcobalamin biosynthesis.</text>
</comment>
<dbReference type="PIRSF" id="PIRSF036525">
    <property type="entry name" value="CobF"/>
    <property type="match status" value="1"/>
</dbReference>
<comment type="function">
    <text evidence="6">Catalyzes the methylation of C-1 in precorrin-5 and the subsequent extrusion of acetic acid from the resulting intermediate to form cobalt-precorrin-6A.</text>
</comment>
<evidence type="ECO:0000313" key="8">
    <source>
        <dbReference type="EMBL" id="AUQ98245.1"/>
    </source>
</evidence>
<dbReference type="Gene3D" id="3.40.1010.10">
    <property type="entry name" value="Cobalt-precorrin-4 Transmethylase, Domain 1"/>
    <property type="match status" value="1"/>
</dbReference>
<feature type="domain" description="Tetrapyrrole methylase" evidence="7">
    <location>
        <begin position="4"/>
        <end position="228"/>
    </location>
</feature>
<gene>
    <name evidence="8" type="ORF">PhaeoP88_00851</name>
</gene>
<reference evidence="8 9" key="2">
    <citation type="journal article" date="2017" name="Genome Biol. Evol.">
        <title>Trajectories and Drivers of Genome Evolution in Surface-Associated Marine Phaeobacter.</title>
        <authorList>
            <person name="Freese H.M."/>
            <person name="Sikorski J."/>
            <person name="Bunk B."/>
            <person name="Scheuner C."/>
            <person name="Meier-Kolthoff J.P."/>
            <person name="Sproer C."/>
            <person name="Gram L."/>
            <person name="Overmann J."/>
        </authorList>
    </citation>
    <scope>NUCLEOTIDE SEQUENCE [LARGE SCALE GENOMIC DNA]</scope>
    <source>
        <strain evidence="8 9">P88</strain>
    </source>
</reference>
<dbReference type="GO" id="GO:0032259">
    <property type="term" value="P:methylation"/>
    <property type="evidence" value="ECO:0007669"/>
    <property type="project" value="UniProtKB-KW"/>
</dbReference>
<keyword evidence="4 6" id="KW-0808">Transferase</keyword>
<dbReference type="EC" id="2.1.1.152" evidence="6"/>
<keyword evidence="5 6" id="KW-0949">S-adenosyl-L-methionine</keyword>
<dbReference type="InterPro" id="IPR014776">
    <property type="entry name" value="4pyrrole_Mease_sub2"/>
</dbReference>
<dbReference type="InterPro" id="IPR000878">
    <property type="entry name" value="4pyrrol_Mease"/>
</dbReference>
<dbReference type="InterPro" id="IPR012797">
    <property type="entry name" value="CobF"/>
</dbReference>
<dbReference type="EMBL" id="CP010725">
    <property type="protein sequence ID" value="AUQ98245.1"/>
    <property type="molecule type" value="Genomic_DNA"/>
</dbReference>
<evidence type="ECO:0000256" key="2">
    <source>
        <dbReference type="ARBA" id="ARBA00022573"/>
    </source>
</evidence>
<organism evidence="8 9">
    <name type="scientific">Phaeobacter inhibens</name>
    <dbReference type="NCBI Taxonomy" id="221822"/>
    <lineage>
        <taxon>Bacteria</taxon>
        <taxon>Pseudomonadati</taxon>
        <taxon>Pseudomonadota</taxon>
        <taxon>Alphaproteobacteria</taxon>
        <taxon>Rhodobacterales</taxon>
        <taxon>Roseobacteraceae</taxon>
        <taxon>Phaeobacter</taxon>
    </lineage>
</organism>
<dbReference type="Pfam" id="PF00590">
    <property type="entry name" value="TP_methylase"/>
    <property type="match status" value="1"/>
</dbReference>
<evidence type="ECO:0000259" key="7">
    <source>
        <dbReference type="Pfam" id="PF00590"/>
    </source>
</evidence>
<comment type="catalytic activity">
    <reaction evidence="6">
        <text>precorrin-5 + S-adenosyl-L-methionine + H2O = precorrin-6A + acetate + S-adenosyl-L-homocysteine + 2 H(+)</text>
        <dbReference type="Rhea" id="RHEA:18261"/>
        <dbReference type="ChEBI" id="CHEBI:15377"/>
        <dbReference type="ChEBI" id="CHEBI:15378"/>
        <dbReference type="ChEBI" id="CHEBI:30089"/>
        <dbReference type="ChEBI" id="CHEBI:57856"/>
        <dbReference type="ChEBI" id="CHEBI:59789"/>
        <dbReference type="ChEBI" id="CHEBI:77871"/>
        <dbReference type="ChEBI" id="CHEBI:77872"/>
        <dbReference type="EC" id="2.1.1.152"/>
    </reaction>
</comment>
<accession>A0A2I7K6M8</accession>
<keyword evidence="3 6" id="KW-0489">Methyltransferase</keyword>
<dbReference type="RefSeq" id="WP_102883146.1">
    <property type="nucleotide sequence ID" value="NZ_CP010725.1"/>
</dbReference>
<dbReference type="Proteomes" id="UP000236447">
    <property type="component" value="Chromosome"/>
</dbReference>
<evidence type="ECO:0000256" key="6">
    <source>
        <dbReference type="PIRNR" id="PIRNR036525"/>
    </source>
</evidence>
<dbReference type="PANTHER" id="PTHR43467:SF1">
    <property type="entry name" value="PRECORRIN-6A SYNTHASE [DEACETYLATING]"/>
    <property type="match status" value="1"/>
</dbReference>